<name>A0A2K9LIB2_9GAMM</name>
<evidence type="ECO:0000313" key="1">
    <source>
        <dbReference type="EMBL" id="AUM11980.1"/>
    </source>
</evidence>
<organism evidence="1 2">
    <name type="scientific">Ketobacter alkanivorans</name>
    <dbReference type="NCBI Taxonomy" id="1917421"/>
    <lineage>
        <taxon>Bacteria</taxon>
        <taxon>Pseudomonadati</taxon>
        <taxon>Pseudomonadota</taxon>
        <taxon>Gammaproteobacteria</taxon>
        <taxon>Pseudomonadales</taxon>
        <taxon>Ketobacteraceae</taxon>
        <taxon>Ketobacter</taxon>
    </lineage>
</organism>
<accession>A0A2K9LIB2</accession>
<dbReference type="Proteomes" id="UP000235116">
    <property type="component" value="Chromosome"/>
</dbReference>
<dbReference type="OrthoDB" id="5951715at2"/>
<evidence type="ECO:0000313" key="2">
    <source>
        <dbReference type="Proteomes" id="UP000235116"/>
    </source>
</evidence>
<proteinExistence type="predicted"/>
<protein>
    <submittedName>
        <fullName evidence="1">Uncharacterized protein</fullName>
    </submittedName>
</protein>
<dbReference type="EMBL" id="CP022684">
    <property type="protein sequence ID" value="AUM11980.1"/>
    <property type="molecule type" value="Genomic_DNA"/>
</dbReference>
<dbReference type="RefSeq" id="WP_101893317.1">
    <property type="nucleotide sequence ID" value="NZ_CP022684.1"/>
</dbReference>
<keyword evidence="2" id="KW-1185">Reference proteome</keyword>
<gene>
    <name evidence="1" type="ORF">Kalk_05895</name>
</gene>
<dbReference type="AlphaFoldDB" id="A0A2K9LIB2"/>
<reference evidence="2" key="1">
    <citation type="submission" date="2017-08" db="EMBL/GenBank/DDBJ databases">
        <title>Direct submision.</title>
        <authorList>
            <person name="Kim S.-J."/>
            <person name="Rhee S.-K."/>
        </authorList>
    </citation>
    <scope>NUCLEOTIDE SEQUENCE [LARGE SCALE GENOMIC DNA]</scope>
    <source>
        <strain evidence="2">GI5</strain>
    </source>
</reference>
<sequence>MGGIGSGRSLTGSKRTTMENTLKIDIGTLKRLGLFREGQAGALWWTRNGEETGQVDYVTQKHGIALNYRYRAGGGDWESVSLNIAYGITPCHFGGVRHWLVCPSCKRNVGVLAADSKLFLCRHCYELPYASQSESPIDRMIRRREKIGKRIFAQNGDQVYLRRKGLHKRTYERELNHYHELEWAIDYWISVKLNALDGLI</sequence>
<dbReference type="KEGG" id="kak:Kalk_05895"/>